<feature type="chain" id="PRO_5013096066" evidence="3">
    <location>
        <begin position="18"/>
        <end position="685"/>
    </location>
</feature>
<organism evidence="4 5">
    <name type="scientific">Pseudomassariella vexata</name>
    <dbReference type="NCBI Taxonomy" id="1141098"/>
    <lineage>
        <taxon>Eukaryota</taxon>
        <taxon>Fungi</taxon>
        <taxon>Dikarya</taxon>
        <taxon>Ascomycota</taxon>
        <taxon>Pezizomycotina</taxon>
        <taxon>Sordariomycetes</taxon>
        <taxon>Xylariomycetidae</taxon>
        <taxon>Amphisphaeriales</taxon>
        <taxon>Pseudomassariaceae</taxon>
        <taxon>Pseudomassariella</taxon>
    </lineage>
</organism>
<dbReference type="InParanoid" id="A0A1Y2E0L7"/>
<feature type="compositionally biased region" description="Basic and acidic residues" evidence="1">
    <location>
        <begin position="351"/>
        <end position="360"/>
    </location>
</feature>
<feature type="compositionally biased region" description="Basic residues" evidence="1">
    <location>
        <begin position="250"/>
        <end position="265"/>
    </location>
</feature>
<dbReference type="EMBL" id="MCFJ01000006">
    <property type="protein sequence ID" value="ORY65019.1"/>
    <property type="molecule type" value="Genomic_DNA"/>
</dbReference>
<evidence type="ECO:0000256" key="1">
    <source>
        <dbReference type="SAM" id="MobiDB-lite"/>
    </source>
</evidence>
<gene>
    <name evidence="4" type="ORF">BCR38DRAFT_189494</name>
</gene>
<comment type="caution">
    <text evidence="4">The sequence shown here is derived from an EMBL/GenBank/DDBJ whole genome shotgun (WGS) entry which is preliminary data.</text>
</comment>
<proteinExistence type="predicted"/>
<dbReference type="Proteomes" id="UP000193689">
    <property type="component" value="Unassembled WGS sequence"/>
</dbReference>
<keyword evidence="2" id="KW-1133">Transmembrane helix</keyword>
<feature type="transmembrane region" description="Helical" evidence="2">
    <location>
        <begin position="492"/>
        <end position="515"/>
    </location>
</feature>
<reference evidence="4 5" key="1">
    <citation type="submission" date="2016-07" db="EMBL/GenBank/DDBJ databases">
        <title>Pervasive Adenine N6-methylation of Active Genes in Fungi.</title>
        <authorList>
            <consortium name="DOE Joint Genome Institute"/>
            <person name="Mondo S.J."/>
            <person name="Dannebaum R.O."/>
            <person name="Kuo R.C."/>
            <person name="Labutti K."/>
            <person name="Haridas S."/>
            <person name="Kuo A."/>
            <person name="Salamov A."/>
            <person name="Ahrendt S.R."/>
            <person name="Lipzen A."/>
            <person name="Sullivan W."/>
            <person name="Andreopoulos W.B."/>
            <person name="Clum A."/>
            <person name="Lindquist E."/>
            <person name="Daum C."/>
            <person name="Ramamoorthy G.K."/>
            <person name="Gryganskyi A."/>
            <person name="Culley D."/>
            <person name="Magnuson J.K."/>
            <person name="James T.Y."/>
            <person name="O'Malley M.A."/>
            <person name="Stajich J.E."/>
            <person name="Spatafora J.W."/>
            <person name="Visel A."/>
            <person name="Grigoriev I.V."/>
        </authorList>
    </citation>
    <scope>NUCLEOTIDE SEQUENCE [LARGE SCALE GENOMIC DNA]</scope>
    <source>
        <strain evidence="4 5">CBS 129021</strain>
    </source>
</reference>
<accession>A0A1Y2E0L7</accession>
<feature type="signal peptide" evidence="3">
    <location>
        <begin position="1"/>
        <end position="17"/>
    </location>
</feature>
<dbReference type="OrthoDB" id="4225201at2759"/>
<evidence type="ECO:0000256" key="3">
    <source>
        <dbReference type="SAM" id="SignalP"/>
    </source>
</evidence>
<evidence type="ECO:0000313" key="4">
    <source>
        <dbReference type="EMBL" id="ORY65019.1"/>
    </source>
</evidence>
<evidence type="ECO:0000313" key="5">
    <source>
        <dbReference type="Proteomes" id="UP000193689"/>
    </source>
</evidence>
<keyword evidence="5" id="KW-1185">Reference proteome</keyword>
<dbReference type="AlphaFoldDB" id="A0A1Y2E0L7"/>
<evidence type="ECO:0000256" key="2">
    <source>
        <dbReference type="SAM" id="Phobius"/>
    </source>
</evidence>
<sequence length="685" mass="75513">MMRGLLKAALWLTPALARAFQDNPPSAFIRLDLATKEDDSPRETSLRLSVLESAESCGYGNVTLNGHSLIQDDAGIGSGSITTDQGNIIVASWTFSCVDSETNHQEQALSLKVDFIDSKQVEGLGFTVQFQQTSPTWVTYIEGAESVIKAPKLVFPSKDFKNKDVNNDLENEIAELEYMKMQLVELEQAIFMKEQFLAEAFGFHDKISKVTDCDNLKCIFLSVYDSVKGAASKVYGEGFDFGDRHHRHHGPYRGFGKGKHGKKPHGFSQDHNNRMHGNETSPHPPHHGKAPPFCHCPPPPHHGFEHGGPPFDHHHGPPDERFPFHHPHHGPPGEEPPFGHPHHGPPGEEPPFDHPHHGPPGEESPFGHPHHGPPGEEPPFGHPHHDPPGEEPPFDHQGPPGGEPDFNHPPPADYEARPEGPYGNIPPPPPPRESEREHPLHLTQAGDHPPPPPPPGGEHPPPPPPPDGRHGPPHHVHGHPHGPPPPFDLHQFAASVSVFRVLATVIVLGFLLSILHTRCITSRRNCARRQERYEQRIVQKTRLMKLLKSLKNLLAGRNAEDEEKDAIMRQIGQESDEDSLPTTMEEEIAQFRSAAGVVGDMVAAEEGRAREMLQCQRQHAMPRAIPSSPISPFLDYMSVDEALPAYDDTTEDSSYVADGMRGGSRYTPSDSSVAGSLDDVLGRKD</sequence>
<feature type="region of interest" description="Disordered" evidence="1">
    <location>
        <begin position="645"/>
        <end position="685"/>
    </location>
</feature>
<protein>
    <submittedName>
        <fullName evidence="4">Uncharacterized protein</fullName>
    </submittedName>
</protein>
<dbReference type="STRING" id="1141098.A0A1Y2E0L7"/>
<keyword evidence="2" id="KW-0812">Transmembrane</keyword>
<dbReference type="GeneID" id="63770202"/>
<name>A0A1Y2E0L7_9PEZI</name>
<feature type="region of interest" description="Disordered" evidence="1">
    <location>
        <begin position="250"/>
        <end position="486"/>
    </location>
</feature>
<feature type="compositionally biased region" description="Basic residues" evidence="1">
    <location>
        <begin position="471"/>
        <end position="480"/>
    </location>
</feature>
<feature type="compositionally biased region" description="Pro residues" evidence="1">
    <location>
        <begin position="448"/>
        <end position="466"/>
    </location>
</feature>
<dbReference type="RefSeq" id="XP_040716171.1">
    <property type="nucleotide sequence ID" value="XM_040853990.1"/>
</dbReference>
<keyword evidence="3" id="KW-0732">Signal</keyword>
<keyword evidence="2" id="KW-0472">Membrane</keyword>
<feature type="compositionally biased region" description="Basic and acidic residues" evidence="1">
    <location>
        <begin position="311"/>
        <end position="323"/>
    </location>
</feature>